<evidence type="ECO:0000313" key="14">
    <source>
        <dbReference type="Proteomes" id="UP001229244"/>
    </source>
</evidence>
<proteinExistence type="inferred from homology"/>
<organism evidence="13 14">
    <name type="scientific">Amorphus orientalis</name>
    <dbReference type="NCBI Taxonomy" id="649198"/>
    <lineage>
        <taxon>Bacteria</taxon>
        <taxon>Pseudomonadati</taxon>
        <taxon>Pseudomonadota</taxon>
        <taxon>Alphaproteobacteria</taxon>
        <taxon>Hyphomicrobiales</taxon>
        <taxon>Amorphaceae</taxon>
        <taxon>Amorphus</taxon>
    </lineage>
</organism>
<feature type="transmembrane region" description="Helical" evidence="12">
    <location>
        <begin position="6"/>
        <end position="30"/>
    </location>
</feature>
<protein>
    <recommendedName>
        <fullName evidence="4 12">Heme exporter protein D</fullName>
    </recommendedName>
</protein>
<reference evidence="13" key="1">
    <citation type="submission" date="2023-07" db="EMBL/GenBank/DDBJ databases">
        <title>Genomic Encyclopedia of Type Strains, Phase IV (KMG-IV): sequencing the most valuable type-strain genomes for metagenomic binning, comparative biology and taxonomic classification.</title>
        <authorList>
            <person name="Goeker M."/>
        </authorList>
    </citation>
    <scope>NUCLEOTIDE SEQUENCE</scope>
    <source>
        <strain evidence="13">DSM 21202</strain>
    </source>
</reference>
<keyword evidence="9 12" id="KW-0201">Cytochrome c-type biogenesis</keyword>
<dbReference type="GO" id="GO:0017004">
    <property type="term" value="P:cytochrome complex assembly"/>
    <property type="evidence" value="ECO:0007669"/>
    <property type="project" value="UniProtKB-KW"/>
</dbReference>
<sequence length="57" mass="6293">MMAVEHLGYIVGAYAVTIVLVAVLFGWIVVDGRRLKARLARLESRHGGRRSRGGETQ</sequence>
<dbReference type="GO" id="GO:0005886">
    <property type="term" value="C:plasma membrane"/>
    <property type="evidence" value="ECO:0007669"/>
    <property type="project" value="UniProtKB-SubCell"/>
</dbReference>
<evidence type="ECO:0000256" key="7">
    <source>
        <dbReference type="ARBA" id="ARBA00022519"/>
    </source>
</evidence>
<evidence type="ECO:0000256" key="12">
    <source>
        <dbReference type="RuleBase" id="RU363101"/>
    </source>
</evidence>
<keyword evidence="6 12" id="KW-1003">Cell membrane</keyword>
<accession>A0AAE3VS86</accession>
<dbReference type="InterPro" id="IPR007078">
    <property type="entry name" value="Haem_export_protD_CcmD"/>
</dbReference>
<dbReference type="Pfam" id="PF04995">
    <property type="entry name" value="CcmD"/>
    <property type="match status" value="1"/>
</dbReference>
<keyword evidence="11 12" id="KW-0472">Membrane</keyword>
<keyword evidence="14" id="KW-1185">Reference proteome</keyword>
<dbReference type="RefSeq" id="WP_306887128.1">
    <property type="nucleotide sequence ID" value="NZ_JAUSUL010000004.1"/>
</dbReference>
<keyword evidence="10 12" id="KW-1133">Transmembrane helix</keyword>
<dbReference type="GO" id="GO:0015886">
    <property type="term" value="P:heme transport"/>
    <property type="evidence" value="ECO:0007669"/>
    <property type="project" value="InterPro"/>
</dbReference>
<dbReference type="NCBIfam" id="TIGR03141">
    <property type="entry name" value="cytochro_ccmD"/>
    <property type="match status" value="1"/>
</dbReference>
<comment type="caution">
    <text evidence="13">The sequence shown here is derived from an EMBL/GenBank/DDBJ whole genome shotgun (WGS) entry which is preliminary data.</text>
</comment>
<evidence type="ECO:0000256" key="3">
    <source>
        <dbReference type="ARBA" id="ARBA00008741"/>
    </source>
</evidence>
<name>A0AAE3VS86_9HYPH</name>
<evidence type="ECO:0000256" key="11">
    <source>
        <dbReference type="ARBA" id="ARBA00023136"/>
    </source>
</evidence>
<evidence type="ECO:0000256" key="9">
    <source>
        <dbReference type="ARBA" id="ARBA00022748"/>
    </source>
</evidence>
<evidence type="ECO:0000256" key="4">
    <source>
        <dbReference type="ARBA" id="ARBA00016461"/>
    </source>
</evidence>
<evidence type="ECO:0000256" key="5">
    <source>
        <dbReference type="ARBA" id="ARBA00022448"/>
    </source>
</evidence>
<evidence type="ECO:0000256" key="6">
    <source>
        <dbReference type="ARBA" id="ARBA00022475"/>
    </source>
</evidence>
<dbReference type="AlphaFoldDB" id="A0AAE3VS86"/>
<keyword evidence="5 12" id="KW-0813">Transport</keyword>
<evidence type="ECO:0000256" key="1">
    <source>
        <dbReference type="ARBA" id="ARBA00002442"/>
    </source>
</evidence>
<evidence type="ECO:0000256" key="8">
    <source>
        <dbReference type="ARBA" id="ARBA00022692"/>
    </source>
</evidence>
<keyword evidence="8 12" id="KW-0812">Transmembrane</keyword>
<keyword evidence="7 12" id="KW-0997">Cell inner membrane</keyword>
<evidence type="ECO:0000256" key="10">
    <source>
        <dbReference type="ARBA" id="ARBA00022989"/>
    </source>
</evidence>
<comment type="subcellular location">
    <subcellularLocation>
        <location evidence="2 12">Cell inner membrane</location>
        <topology evidence="2 12">Single-pass membrane protein</topology>
    </subcellularLocation>
</comment>
<dbReference type="EMBL" id="JAUSUL010000004">
    <property type="protein sequence ID" value="MDQ0317228.1"/>
    <property type="molecule type" value="Genomic_DNA"/>
</dbReference>
<comment type="function">
    <text evidence="1 12">Required for the export of heme to the periplasm for the biogenesis of c-type cytochromes.</text>
</comment>
<comment type="similarity">
    <text evidence="3 12">Belongs to the CcmD/CycX/HelD family.</text>
</comment>
<evidence type="ECO:0000313" key="13">
    <source>
        <dbReference type="EMBL" id="MDQ0317228.1"/>
    </source>
</evidence>
<dbReference type="Proteomes" id="UP001229244">
    <property type="component" value="Unassembled WGS sequence"/>
</dbReference>
<gene>
    <name evidence="13" type="ORF">J2S73_003705</name>
</gene>
<evidence type="ECO:0000256" key="2">
    <source>
        <dbReference type="ARBA" id="ARBA00004377"/>
    </source>
</evidence>